<proteinExistence type="inferred from homology"/>
<gene>
    <name evidence="9 10 11" type="primary">LCA5L</name>
</gene>
<feature type="region of interest" description="Disordered" evidence="6">
    <location>
        <begin position="366"/>
        <end position="400"/>
    </location>
</feature>
<dbReference type="InterPro" id="IPR026188">
    <property type="entry name" value="Lebercilin-like"/>
</dbReference>
<sequence length="664" mass="76577">MIVLGKASEQVVLAELMTIANAAENMEVSQHFHVNYSEDFFSDCTESASSNSSLKIPRTNEKKLQKKKKNKYGRQGYQIKGSKKLPLKKMQHQNTSFLSNQNTTVSQKKDVLAQRIFSARLHKTKELKNELSDLQHKLEASNVENQLLKQLQYQHLKAIGKYENAENNLPNLIARHYNEVRSLRELLRKSQEQERKTLRKLRKVEAELLRTKDSLQTLHNISEDKNLAERGELTRRLSVLTEKMEASDKKIQGLEKQLKLKNSIFNHQMAAESKKSIAARTITEALQMEITCLHQKLKERERELGIRNIYTNHMFKSIQDKADPVPHKKGLILNKSVQVDKQSFKLHHQKQEREKIAVLLTEEKRATENTSQNGRAHEAHKDAAHKKEETEPTKKLLKPETSNRTFRVFLREETQLMEEKIHFECMERGKKKKEVQERKADFLKELEKLLNDEQIPSTDDAPKRESNQEKDAVEENEKEERKKSNQLSDNTAANKCVTPTQRNRTPTRLKKQYTFTEVIENLHQGIPASGPISNTGSFRNKPGRHQCKTAKARTSFGVYEPSFGKFIKARQKASPAEDGDYTHRTLMERKNTLMKELFGPGSVLKDNHSNLNMRLLEKEKSMESERIQDDQRGTISNNPGLQCGDFKTPPIKSIQTLSSSEDAK</sequence>
<evidence type="ECO:0000256" key="1">
    <source>
        <dbReference type="ARBA" id="ARBA00010229"/>
    </source>
</evidence>
<evidence type="ECO:0000256" key="2">
    <source>
        <dbReference type="ARBA" id="ARBA00023054"/>
    </source>
</evidence>
<feature type="compositionally biased region" description="Polar residues" evidence="6">
    <location>
        <begin position="653"/>
        <end position="664"/>
    </location>
</feature>
<dbReference type="KEGG" id="asn:102378371"/>
<evidence type="ECO:0000256" key="5">
    <source>
        <dbReference type="SAM" id="Coils"/>
    </source>
</evidence>
<reference evidence="9 10" key="1">
    <citation type="submission" date="2025-04" db="UniProtKB">
        <authorList>
            <consortium name="RefSeq"/>
        </authorList>
    </citation>
    <scope>IDENTIFICATION</scope>
</reference>
<feature type="compositionally biased region" description="Basic and acidic residues" evidence="6">
    <location>
        <begin position="460"/>
        <end position="483"/>
    </location>
</feature>
<feature type="region of interest" description="Disordered" evidence="6">
    <location>
        <begin position="48"/>
        <end position="73"/>
    </location>
</feature>
<dbReference type="RefSeq" id="XP_006024735.1">
    <property type="nucleotide sequence ID" value="XM_006024673.3"/>
</dbReference>
<dbReference type="InterPro" id="IPR028933">
    <property type="entry name" value="Lebercilin_dom"/>
</dbReference>
<dbReference type="AlphaFoldDB" id="A0A1U8D6B4"/>
<feature type="region of interest" description="Disordered" evidence="6">
    <location>
        <begin position="618"/>
        <end position="664"/>
    </location>
</feature>
<evidence type="ECO:0000313" key="8">
    <source>
        <dbReference type="Proteomes" id="UP000189705"/>
    </source>
</evidence>
<dbReference type="Proteomes" id="UP000189705">
    <property type="component" value="Unplaced"/>
</dbReference>
<dbReference type="STRING" id="38654.A0A1U8D6B4"/>
<evidence type="ECO:0000256" key="4">
    <source>
        <dbReference type="ARBA" id="ARBA00041402"/>
    </source>
</evidence>
<dbReference type="Pfam" id="PF15619">
    <property type="entry name" value="Lebercilin"/>
    <property type="match status" value="1"/>
</dbReference>
<evidence type="ECO:0000313" key="10">
    <source>
        <dbReference type="RefSeq" id="XP_014375876.1"/>
    </source>
</evidence>
<feature type="compositionally biased region" description="Basic and acidic residues" evidence="6">
    <location>
        <begin position="375"/>
        <end position="398"/>
    </location>
</feature>
<feature type="domain" description="Lebercilin" evidence="7">
    <location>
        <begin position="113"/>
        <end position="304"/>
    </location>
</feature>
<dbReference type="RefSeq" id="XP_025061142.1">
    <property type="nucleotide sequence ID" value="XM_025205357.1"/>
</dbReference>
<keyword evidence="2 5" id="KW-0175">Coiled coil</keyword>
<organism evidence="8 10">
    <name type="scientific">Alligator sinensis</name>
    <name type="common">Chinese alligator</name>
    <dbReference type="NCBI Taxonomy" id="38654"/>
    <lineage>
        <taxon>Eukaryota</taxon>
        <taxon>Metazoa</taxon>
        <taxon>Chordata</taxon>
        <taxon>Craniata</taxon>
        <taxon>Vertebrata</taxon>
        <taxon>Euteleostomi</taxon>
        <taxon>Archelosauria</taxon>
        <taxon>Archosauria</taxon>
        <taxon>Crocodylia</taxon>
        <taxon>Alligatoridae</taxon>
        <taxon>Alligatorinae</taxon>
        <taxon>Alligator</taxon>
    </lineage>
</organism>
<evidence type="ECO:0000256" key="6">
    <source>
        <dbReference type="SAM" id="MobiDB-lite"/>
    </source>
</evidence>
<feature type="compositionally biased region" description="Polar residues" evidence="6">
    <location>
        <begin position="485"/>
        <end position="504"/>
    </location>
</feature>
<dbReference type="RefSeq" id="XP_014375876.1">
    <property type="nucleotide sequence ID" value="XM_014520390.2"/>
</dbReference>
<dbReference type="GO" id="GO:0042073">
    <property type="term" value="P:intraciliary transport"/>
    <property type="evidence" value="ECO:0007669"/>
    <property type="project" value="TreeGrafter"/>
</dbReference>
<dbReference type="PANTHER" id="PTHR16650:SF9">
    <property type="entry name" value="LEBERCILIN-LIKE PROTEIN"/>
    <property type="match status" value="1"/>
</dbReference>
<evidence type="ECO:0000313" key="9">
    <source>
        <dbReference type="RefSeq" id="XP_006024735.1"/>
    </source>
</evidence>
<name>A0A1U8D6B4_ALLSI</name>
<dbReference type="PANTHER" id="PTHR16650">
    <property type="entry name" value="C21ORF13-RELATED"/>
    <property type="match status" value="1"/>
</dbReference>
<evidence type="ECO:0000256" key="3">
    <source>
        <dbReference type="ARBA" id="ARBA00041189"/>
    </source>
</evidence>
<dbReference type="CTD" id="150082"/>
<evidence type="ECO:0000259" key="7">
    <source>
        <dbReference type="Pfam" id="PF15619"/>
    </source>
</evidence>
<protein>
    <recommendedName>
        <fullName evidence="3">Lebercilin-like protein</fullName>
    </recommendedName>
    <alternativeName>
        <fullName evidence="4">Leber congenital amaurosis 5-like protein</fullName>
    </alternativeName>
</protein>
<accession>A0A1U8D6B4</accession>
<feature type="compositionally biased region" description="Basic and acidic residues" evidence="6">
    <location>
        <begin position="618"/>
        <end position="632"/>
    </location>
</feature>
<comment type="similarity">
    <text evidence="1">Belongs to the LCA5 family.</text>
</comment>
<dbReference type="GO" id="GO:0005930">
    <property type="term" value="C:axoneme"/>
    <property type="evidence" value="ECO:0007669"/>
    <property type="project" value="TreeGrafter"/>
</dbReference>
<dbReference type="GeneID" id="102378371"/>
<evidence type="ECO:0000313" key="11">
    <source>
        <dbReference type="RefSeq" id="XP_025061142.1"/>
    </source>
</evidence>
<keyword evidence="8" id="KW-1185">Reference proteome</keyword>
<feature type="region of interest" description="Disordered" evidence="6">
    <location>
        <begin position="450"/>
        <end position="509"/>
    </location>
</feature>
<feature type="coiled-coil region" evidence="5">
    <location>
        <begin position="124"/>
        <end position="207"/>
    </location>
</feature>
<dbReference type="eggNOG" id="ENOG502QQSE">
    <property type="taxonomic scope" value="Eukaryota"/>
</dbReference>